<reference evidence="3 4" key="1">
    <citation type="submission" date="2022-06" db="EMBL/GenBank/DDBJ databases">
        <title>Draft genome sequence of type strain Streptomyces rubrisoli DSM 42083.</title>
        <authorList>
            <person name="Duangmal K."/>
            <person name="Klaysubun C."/>
        </authorList>
    </citation>
    <scope>NUCLEOTIDE SEQUENCE [LARGE SCALE GENOMIC DNA]</scope>
    <source>
        <strain evidence="3 4">DSM 42083</strain>
    </source>
</reference>
<evidence type="ECO:0000256" key="1">
    <source>
        <dbReference type="SAM" id="MobiDB-lite"/>
    </source>
</evidence>
<protein>
    <submittedName>
        <fullName evidence="3">Pyridoxamine 5'-phosphate oxidase family protein</fullName>
    </submittedName>
</protein>
<name>A0ABT1PAA9_9ACTN</name>
<sequence>MSEQEPASTAPRSGGAERSDFGRRVAARRQELGLTRDEVAARAGAAAGYIRYVEENPALPDIALLLRIAGALDTTVTELCGGNADLPPGLGEAAYRPELVALDEAQCRARLATHGVGRVSVTTEAGPAIIPVNYSVIDDAVVFRTAPGTAPASASGTRVAFEVDHIEEALSQGWSVLVVGPAQQVTDPDTIERLVAEARSKPWAGGDRELWIRIEPEHITGRLIRVR</sequence>
<dbReference type="InterPro" id="IPR001387">
    <property type="entry name" value="Cro/C1-type_HTH"/>
</dbReference>
<feature type="domain" description="HTH cro/C1-type" evidence="2">
    <location>
        <begin position="25"/>
        <end position="79"/>
    </location>
</feature>
<dbReference type="InterPro" id="IPR024747">
    <property type="entry name" value="Pyridox_Oxase-rel"/>
</dbReference>
<dbReference type="SMART" id="SM00530">
    <property type="entry name" value="HTH_XRE"/>
    <property type="match status" value="1"/>
</dbReference>
<evidence type="ECO:0000259" key="2">
    <source>
        <dbReference type="PROSITE" id="PS50943"/>
    </source>
</evidence>
<comment type="caution">
    <text evidence="3">The sequence shown here is derived from an EMBL/GenBank/DDBJ whole genome shotgun (WGS) entry which is preliminary data.</text>
</comment>
<evidence type="ECO:0000313" key="3">
    <source>
        <dbReference type="EMBL" id="MCQ4042295.1"/>
    </source>
</evidence>
<dbReference type="InterPro" id="IPR010982">
    <property type="entry name" value="Lambda_DNA-bd_dom_sf"/>
</dbReference>
<gene>
    <name evidence="3" type="ORF">NON19_09665</name>
</gene>
<dbReference type="Gene3D" id="1.10.260.40">
    <property type="entry name" value="lambda repressor-like DNA-binding domains"/>
    <property type="match status" value="1"/>
</dbReference>
<accession>A0ABT1PAA9</accession>
<dbReference type="SUPFAM" id="SSF47413">
    <property type="entry name" value="lambda repressor-like DNA-binding domains"/>
    <property type="match status" value="1"/>
</dbReference>
<dbReference type="CDD" id="cd00093">
    <property type="entry name" value="HTH_XRE"/>
    <property type="match status" value="1"/>
</dbReference>
<keyword evidence="4" id="KW-1185">Reference proteome</keyword>
<proteinExistence type="predicted"/>
<organism evidence="3 4">
    <name type="scientific">Streptantibioticus rubrisoli</name>
    <dbReference type="NCBI Taxonomy" id="1387313"/>
    <lineage>
        <taxon>Bacteria</taxon>
        <taxon>Bacillati</taxon>
        <taxon>Actinomycetota</taxon>
        <taxon>Actinomycetes</taxon>
        <taxon>Kitasatosporales</taxon>
        <taxon>Streptomycetaceae</taxon>
        <taxon>Streptantibioticus</taxon>
    </lineage>
</organism>
<dbReference type="SUPFAM" id="SSF50475">
    <property type="entry name" value="FMN-binding split barrel"/>
    <property type="match status" value="1"/>
</dbReference>
<dbReference type="EMBL" id="JANFNH010000006">
    <property type="protein sequence ID" value="MCQ4042295.1"/>
    <property type="molecule type" value="Genomic_DNA"/>
</dbReference>
<dbReference type="Gene3D" id="2.30.110.10">
    <property type="entry name" value="Electron Transport, Fmn-binding Protein, Chain A"/>
    <property type="match status" value="1"/>
</dbReference>
<feature type="compositionally biased region" description="Polar residues" evidence="1">
    <location>
        <begin position="1"/>
        <end position="11"/>
    </location>
</feature>
<evidence type="ECO:0000313" key="4">
    <source>
        <dbReference type="Proteomes" id="UP001206206"/>
    </source>
</evidence>
<dbReference type="Proteomes" id="UP001206206">
    <property type="component" value="Unassembled WGS sequence"/>
</dbReference>
<dbReference type="Pfam" id="PF12900">
    <property type="entry name" value="Pyridox_ox_2"/>
    <property type="match status" value="1"/>
</dbReference>
<dbReference type="InterPro" id="IPR012349">
    <property type="entry name" value="Split_barrel_FMN-bd"/>
</dbReference>
<feature type="region of interest" description="Disordered" evidence="1">
    <location>
        <begin position="1"/>
        <end position="22"/>
    </location>
</feature>
<dbReference type="Pfam" id="PF01381">
    <property type="entry name" value="HTH_3"/>
    <property type="match status" value="1"/>
</dbReference>
<dbReference type="RefSeq" id="WP_255926328.1">
    <property type="nucleotide sequence ID" value="NZ_JANFNH010000006.1"/>
</dbReference>
<dbReference type="PROSITE" id="PS50943">
    <property type="entry name" value="HTH_CROC1"/>
    <property type="match status" value="1"/>
</dbReference>